<sequence length="290" mass="32124">MGTGGAPVDDSPTVSVSQEDNSFSGVEIKYLGGLWVLFVFNDKHVRDKFLNHEGIQLGMAPVGNGIRLCIKSSHNSLIFTSTIVTLKGVTYAYRVRELCSWTSNFAPEAVDMKEEGYVANVMEEGYVENSSNADGRNVDEEEEDLMGELFCNDDNGTPHNKKENTDAQPFNSDHFELESLIATNGNYKSNKQGLSTPKFPPGFTQSDGGEKQHDFSDVNKHEFLVHHESKSIQSSQVKDDEAPRKYVGVSMIQQVEDTIKVGIALGFNMDGCQDMLQKMIADMGDDIFNK</sequence>
<protein>
    <submittedName>
        <fullName evidence="1">Uncharacterized protein</fullName>
    </submittedName>
</protein>
<keyword evidence="2" id="KW-1185">Reference proteome</keyword>
<accession>A0ABQ5DAK0</accession>
<organism evidence="1 2">
    <name type="scientific">Tanacetum coccineum</name>
    <dbReference type="NCBI Taxonomy" id="301880"/>
    <lineage>
        <taxon>Eukaryota</taxon>
        <taxon>Viridiplantae</taxon>
        <taxon>Streptophyta</taxon>
        <taxon>Embryophyta</taxon>
        <taxon>Tracheophyta</taxon>
        <taxon>Spermatophyta</taxon>
        <taxon>Magnoliopsida</taxon>
        <taxon>eudicotyledons</taxon>
        <taxon>Gunneridae</taxon>
        <taxon>Pentapetalae</taxon>
        <taxon>asterids</taxon>
        <taxon>campanulids</taxon>
        <taxon>Asterales</taxon>
        <taxon>Asteraceae</taxon>
        <taxon>Asteroideae</taxon>
        <taxon>Anthemideae</taxon>
        <taxon>Anthemidinae</taxon>
        <taxon>Tanacetum</taxon>
    </lineage>
</organism>
<comment type="caution">
    <text evidence="1">The sequence shown here is derived from an EMBL/GenBank/DDBJ whole genome shotgun (WGS) entry which is preliminary data.</text>
</comment>
<evidence type="ECO:0000313" key="1">
    <source>
        <dbReference type="EMBL" id="GJT35338.1"/>
    </source>
</evidence>
<reference evidence="1" key="1">
    <citation type="journal article" date="2022" name="Int. J. Mol. Sci.">
        <title>Draft Genome of Tanacetum Coccineum: Genomic Comparison of Closely Related Tanacetum-Family Plants.</title>
        <authorList>
            <person name="Yamashiro T."/>
            <person name="Shiraishi A."/>
            <person name="Nakayama K."/>
            <person name="Satake H."/>
        </authorList>
    </citation>
    <scope>NUCLEOTIDE SEQUENCE</scope>
</reference>
<evidence type="ECO:0000313" key="2">
    <source>
        <dbReference type="Proteomes" id="UP001151760"/>
    </source>
</evidence>
<dbReference type="Proteomes" id="UP001151760">
    <property type="component" value="Unassembled WGS sequence"/>
</dbReference>
<gene>
    <name evidence="1" type="ORF">Tco_0925757</name>
</gene>
<dbReference type="EMBL" id="BQNB010015042">
    <property type="protein sequence ID" value="GJT35338.1"/>
    <property type="molecule type" value="Genomic_DNA"/>
</dbReference>
<name>A0ABQ5DAK0_9ASTR</name>
<reference evidence="1" key="2">
    <citation type="submission" date="2022-01" db="EMBL/GenBank/DDBJ databases">
        <authorList>
            <person name="Yamashiro T."/>
            <person name="Shiraishi A."/>
            <person name="Satake H."/>
            <person name="Nakayama K."/>
        </authorList>
    </citation>
    <scope>NUCLEOTIDE SEQUENCE</scope>
</reference>
<proteinExistence type="predicted"/>